<keyword evidence="3" id="KW-1185">Reference proteome</keyword>
<proteinExistence type="predicted"/>
<dbReference type="PANTHER" id="PTHR22576:SF37">
    <property type="entry name" value="MUCOSA-ASSOCIATED LYMPHOID TISSUE LYMPHOMA TRANSLOCATION PROTEIN 1"/>
    <property type="match status" value="1"/>
</dbReference>
<dbReference type="STRING" id="1179773.BN6_58530"/>
<dbReference type="RefSeq" id="WP_015103222.1">
    <property type="nucleotide sequence ID" value="NC_019673.1"/>
</dbReference>
<dbReference type="Gene3D" id="3.40.50.1460">
    <property type="match status" value="1"/>
</dbReference>
<evidence type="ECO:0000313" key="2">
    <source>
        <dbReference type="EMBL" id="CCH33111.1"/>
    </source>
</evidence>
<dbReference type="eggNOG" id="COG4245">
    <property type="taxonomic scope" value="Bacteria"/>
</dbReference>
<dbReference type="PROSITE" id="PS50234">
    <property type="entry name" value="VWFA"/>
    <property type="match status" value="1"/>
</dbReference>
<dbReference type="GO" id="GO:0004197">
    <property type="term" value="F:cysteine-type endopeptidase activity"/>
    <property type="evidence" value="ECO:0007669"/>
    <property type="project" value="InterPro"/>
</dbReference>
<dbReference type="PATRIC" id="fig|1179773.3.peg.5885"/>
<dbReference type="NCBIfam" id="NF047832">
    <property type="entry name" value="caspase_w_EACC1"/>
    <property type="match status" value="1"/>
</dbReference>
<dbReference type="GO" id="GO:0006508">
    <property type="term" value="P:proteolysis"/>
    <property type="evidence" value="ECO:0007669"/>
    <property type="project" value="InterPro"/>
</dbReference>
<dbReference type="InterPro" id="IPR029030">
    <property type="entry name" value="Caspase-like_dom_sf"/>
</dbReference>
<feature type="domain" description="VWFA" evidence="1">
    <location>
        <begin position="352"/>
        <end position="542"/>
    </location>
</feature>
<dbReference type="Gene3D" id="3.40.50.410">
    <property type="entry name" value="von Willebrand factor, type A domain"/>
    <property type="match status" value="1"/>
</dbReference>
<dbReference type="Proteomes" id="UP000006281">
    <property type="component" value="Chromosome"/>
</dbReference>
<evidence type="ECO:0000259" key="1">
    <source>
        <dbReference type="PROSITE" id="PS50234"/>
    </source>
</evidence>
<dbReference type="AlphaFoldDB" id="K0K498"/>
<organism evidence="2 3">
    <name type="scientific">Saccharothrix espanaensis (strain ATCC 51144 / DSM 44229 / JCM 9112 / NBRC 15066 / NRRL 15764)</name>
    <dbReference type="NCBI Taxonomy" id="1179773"/>
    <lineage>
        <taxon>Bacteria</taxon>
        <taxon>Bacillati</taxon>
        <taxon>Actinomycetota</taxon>
        <taxon>Actinomycetes</taxon>
        <taxon>Pseudonocardiales</taxon>
        <taxon>Pseudonocardiaceae</taxon>
        <taxon>Saccharothrix</taxon>
    </lineage>
</organism>
<dbReference type="EMBL" id="HE804045">
    <property type="protein sequence ID" value="CCH33111.1"/>
    <property type="molecule type" value="Genomic_DNA"/>
</dbReference>
<name>K0K498_SACES</name>
<evidence type="ECO:0000313" key="3">
    <source>
        <dbReference type="Proteomes" id="UP000006281"/>
    </source>
</evidence>
<gene>
    <name evidence="2" type="ordered locus">BN6_58530</name>
</gene>
<dbReference type="OrthoDB" id="491589at2"/>
<dbReference type="InterPro" id="IPR036465">
    <property type="entry name" value="vWFA_dom_sf"/>
</dbReference>
<dbReference type="KEGG" id="sesp:BN6_58530"/>
<dbReference type="eggNOG" id="COG4249">
    <property type="taxonomic scope" value="Bacteria"/>
</dbReference>
<dbReference type="Pfam" id="PF13519">
    <property type="entry name" value="VWA_2"/>
    <property type="match status" value="1"/>
</dbReference>
<dbReference type="SUPFAM" id="SSF53300">
    <property type="entry name" value="vWA-like"/>
    <property type="match status" value="1"/>
</dbReference>
<accession>K0K498</accession>
<dbReference type="InterPro" id="IPR002035">
    <property type="entry name" value="VWF_A"/>
</dbReference>
<dbReference type="InterPro" id="IPR052039">
    <property type="entry name" value="Caspase-related_regulators"/>
</dbReference>
<protein>
    <recommendedName>
        <fullName evidence="1">VWFA domain-containing protein</fullName>
    </recommendedName>
</protein>
<dbReference type="SMART" id="SM00327">
    <property type="entry name" value="VWA"/>
    <property type="match status" value="1"/>
</dbReference>
<dbReference type="Pfam" id="PF00656">
    <property type="entry name" value="Peptidase_C14"/>
    <property type="match status" value="1"/>
</dbReference>
<dbReference type="SUPFAM" id="SSF52129">
    <property type="entry name" value="Caspase-like"/>
    <property type="match status" value="1"/>
</dbReference>
<dbReference type="HOGENOM" id="CLU_495102_0_0_11"/>
<reference evidence="2 3" key="1">
    <citation type="journal article" date="2012" name="BMC Genomics">
        <title>Complete genome sequence of Saccharothrix espanaensis DSM 44229T and comparison to the other completely sequenced Pseudonocardiaceae.</title>
        <authorList>
            <person name="Strobel T."/>
            <person name="Al-Dilaimi A."/>
            <person name="Blom J."/>
            <person name="Gessner A."/>
            <person name="Kalinowski J."/>
            <person name="Luzhetska M."/>
            <person name="Puhler A."/>
            <person name="Szczepanowski R."/>
            <person name="Bechthold A."/>
            <person name="Ruckert C."/>
        </authorList>
    </citation>
    <scope>NUCLEOTIDE SEQUENCE [LARGE SCALE GENOMIC DNA]</scope>
    <source>
        <strain evidence="3">ATCC 51144 / DSM 44229 / JCM 9112 / NBRC 15066 / NRRL 15764</strain>
    </source>
</reference>
<sequence>MHLRHPAPKPADSRAALVLANGVYADERLAKLRSPAVDATGMTEVLSDPAIGGFDVTVVSERAESDVRRAVDRFLGERNSDELVVVYLSCHGLVDARGRLYFATADTDRDWLASTAVESRWLLERLDDCRAGRQVLILDCCFSGAFERGAKAGGTEVDLERRLVGGRGRAVLTASGATEYSFEGEALVSQGGSVFTAALVDGLRTGAADRDNTGYITVEDAFQFAADRVREHPDRPQTPQRWLFRGVDSIILARNPLGAAVVPTPLPEHLKASLESPLPYVREGSVRSLGEWLTSAEPGQVLAAHQRLQLVAAEDVPVVAERARELLRSVDTPGQQVRPPAAPPRAPTRVVPLYLVVDVSYSMTGKRIDAVNAAVPEILRQIRQAASGAEVLRFGLIDFGSDAQVVLSMTSEAADTTLVPALRVRGATSYAAAFTLLRERIGQDAARFAATGQEVAEVVIAFLTDGWPTNLADQWKEAYASLVGDAPAPLTVLALGLGDDFEALAALAHVVDDPKVSGRSRAEKTTADEPGLRRIADFYLEVVAALPAAR</sequence>
<dbReference type="PANTHER" id="PTHR22576">
    <property type="entry name" value="MUCOSA ASSOCIATED LYMPHOID TISSUE LYMPHOMA TRANSLOCATION PROTEIN 1/PARACASPASE"/>
    <property type="match status" value="1"/>
</dbReference>
<dbReference type="InterPro" id="IPR011600">
    <property type="entry name" value="Pept_C14_caspase"/>
</dbReference>